<keyword evidence="4" id="KW-1185">Reference proteome</keyword>
<name>A0A165H2C1_EXIGL</name>
<evidence type="ECO:0000313" key="4">
    <source>
        <dbReference type="Proteomes" id="UP000077266"/>
    </source>
</evidence>
<feature type="compositionally biased region" description="Polar residues" evidence="2">
    <location>
        <begin position="1"/>
        <end position="16"/>
    </location>
</feature>
<dbReference type="InParanoid" id="A0A165H2C1"/>
<feature type="coiled-coil region" evidence="1">
    <location>
        <begin position="305"/>
        <end position="371"/>
    </location>
</feature>
<dbReference type="EMBL" id="KV426029">
    <property type="protein sequence ID" value="KZV91353.1"/>
    <property type="molecule type" value="Genomic_DNA"/>
</dbReference>
<feature type="compositionally biased region" description="Low complexity" evidence="2">
    <location>
        <begin position="481"/>
        <end position="496"/>
    </location>
</feature>
<reference evidence="3 4" key="1">
    <citation type="journal article" date="2016" name="Mol. Biol. Evol.">
        <title>Comparative Genomics of Early-Diverging Mushroom-Forming Fungi Provides Insights into the Origins of Lignocellulose Decay Capabilities.</title>
        <authorList>
            <person name="Nagy L.G."/>
            <person name="Riley R."/>
            <person name="Tritt A."/>
            <person name="Adam C."/>
            <person name="Daum C."/>
            <person name="Floudas D."/>
            <person name="Sun H."/>
            <person name="Yadav J.S."/>
            <person name="Pangilinan J."/>
            <person name="Larsson K.H."/>
            <person name="Matsuura K."/>
            <person name="Barry K."/>
            <person name="Labutti K."/>
            <person name="Kuo R."/>
            <person name="Ohm R.A."/>
            <person name="Bhattacharya S.S."/>
            <person name="Shirouzu T."/>
            <person name="Yoshinaga Y."/>
            <person name="Martin F.M."/>
            <person name="Grigoriev I.V."/>
            <person name="Hibbett D.S."/>
        </authorList>
    </citation>
    <scope>NUCLEOTIDE SEQUENCE [LARGE SCALE GENOMIC DNA]</scope>
    <source>
        <strain evidence="3 4">HHB12029</strain>
    </source>
</reference>
<accession>A0A165H2C1</accession>
<evidence type="ECO:0000256" key="2">
    <source>
        <dbReference type="SAM" id="MobiDB-lite"/>
    </source>
</evidence>
<protein>
    <submittedName>
        <fullName evidence="3">Uncharacterized protein</fullName>
    </submittedName>
</protein>
<keyword evidence="1" id="KW-0175">Coiled coil</keyword>
<feature type="compositionally biased region" description="Pro residues" evidence="2">
    <location>
        <begin position="499"/>
        <end position="510"/>
    </location>
</feature>
<feature type="compositionally biased region" description="Low complexity" evidence="2">
    <location>
        <begin position="666"/>
        <end position="675"/>
    </location>
</feature>
<evidence type="ECO:0000256" key="1">
    <source>
        <dbReference type="SAM" id="Coils"/>
    </source>
</evidence>
<feature type="compositionally biased region" description="Basic and acidic residues" evidence="2">
    <location>
        <begin position="653"/>
        <end position="663"/>
    </location>
</feature>
<gene>
    <name evidence="3" type="ORF">EXIGLDRAFT_769996</name>
</gene>
<evidence type="ECO:0000313" key="3">
    <source>
        <dbReference type="EMBL" id="KZV91353.1"/>
    </source>
</evidence>
<feature type="compositionally biased region" description="Low complexity" evidence="2">
    <location>
        <begin position="413"/>
        <end position="430"/>
    </location>
</feature>
<organism evidence="3 4">
    <name type="scientific">Exidia glandulosa HHB12029</name>
    <dbReference type="NCBI Taxonomy" id="1314781"/>
    <lineage>
        <taxon>Eukaryota</taxon>
        <taxon>Fungi</taxon>
        <taxon>Dikarya</taxon>
        <taxon>Basidiomycota</taxon>
        <taxon>Agaricomycotina</taxon>
        <taxon>Agaricomycetes</taxon>
        <taxon>Auriculariales</taxon>
        <taxon>Exidiaceae</taxon>
        <taxon>Exidia</taxon>
    </lineage>
</organism>
<dbReference type="AlphaFoldDB" id="A0A165H2C1"/>
<feature type="region of interest" description="Disordered" evidence="2">
    <location>
        <begin position="1"/>
        <end position="95"/>
    </location>
</feature>
<dbReference type="OrthoDB" id="3269842at2759"/>
<feature type="compositionally biased region" description="Polar residues" evidence="2">
    <location>
        <begin position="621"/>
        <end position="640"/>
    </location>
</feature>
<dbReference type="Proteomes" id="UP000077266">
    <property type="component" value="Unassembled WGS sequence"/>
</dbReference>
<proteinExistence type="predicted"/>
<feature type="compositionally biased region" description="Basic and acidic residues" evidence="2">
    <location>
        <begin position="134"/>
        <end position="160"/>
    </location>
</feature>
<feature type="compositionally biased region" description="Polar residues" evidence="2">
    <location>
        <begin position="55"/>
        <end position="70"/>
    </location>
</feature>
<sequence length="723" mass="77569">MYAQSHRSNTSMSNLSLPMDEPFTPPTHRLSMPVAAGGMVESPTRAGSRPRSKSPLRNSMTFDQPQSTEGSPMPHDDDPWGQRGGSMYSPSLTNSAPSVARFANNLAQRVNSLFSEPRSPSLMPSDAQLEAEAAAERDRSRREAERILNHEAEERRRIEEGVMQSMRQNSLPPPPSTPGARGRSTSPARKEKDGWWNAAKQRLTPTKELTPAQQIVQETKAKEKRGKSKDVSPGPGRERTLSTPSIPPVALQQNVSPNALGASPNRDAPPLYAQFRQDGALDVTSTLVTIARRFEKLERWTVGHVRALEERMNDVEKYLVDKEKEKDKETGSRHTADPSTLFEQAAVAKDVEEMKDELSELKGRITEIGREFVVLRREASRPLPTAPAPAPAPTQAPPQIPAVSPVTSPLALGSTFSSGSINSTSSRTRSYPVGDYRSNNSSMQSPPTSPPPRASAASPPGPSLAQTLRTPSPLPPVAERTTSPSAITPTTPQPSSNLPAPPAQRPPSVSPPRKRYTVALGGGPISQQREQLQTAYFSSVPTSDEPGFVASGTSESDKTSLNDDAEDGPPQGASLRRKETIGSTPISISRLSLSPPARAQPDPISTSPSPMGRARPRPQSAVFNTSPSPGNSRMRTQSTYGGTGLASPAPPRIDPHNRSKSIDRFGLGLDTPLTPGGTGKFVDPLLARRKDTAGIVSPKPVAGKGKIPIGQLVAFFDGDKNTS</sequence>
<feature type="compositionally biased region" description="Polar residues" evidence="2">
    <location>
        <begin position="525"/>
        <end position="542"/>
    </location>
</feature>
<feature type="region of interest" description="Disordered" evidence="2">
    <location>
        <begin position="115"/>
        <end position="265"/>
    </location>
</feature>
<feature type="compositionally biased region" description="Low complexity" evidence="2">
    <location>
        <begin position="583"/>
        <end position="596"/>
    </location>
</feature>
<feature type="region of interest" description="Disordered" evidence="2">
    <location>
        <begin position="382"/>
        <end position="682"/>
    </location>
</feature>
<feature type="compositionally biased region" description="Pro residues" evidence="2">
    <location>
        <begin position="384"/>
        <end position="400"/>
    </location>
</feature>